<evidence type="ECO:0000256" key="2">
    <source>
        <dbReference type="RuleBase" id="RU003749"/>
    </source>
</evidence>
<dbReference type="SUPFAM" id="SSF52091">
    <property type="entry name" value="SpoIIaa-like"/>
    <property type="match status" value="1"/>
</dbReference>
<evidence type="ECO:0000259" key="3">
    <source>
        <dbReference type="PROSITE" id="PS50801"/>
    </source>
</evidence>
<dbReference type="RefSeq" id="WP_209643674.1">
    <property type="nucleotide sequence ID" value="NZ_JAGINW010000001.1"/>
</dbReference>
<dbReference type="Proteomes" id="UP001519332">
    <property type="component" value="Unassembled WGS sequence"/>
</dbReference>
<dbReference type="InterPro" id="IPR003658">
    <property type="entry name" value="Anti-sigma_ant"/>
</dbReference>
<proteinExistence type="inferred from homology"/>
<name>A0ABS4TQD8_9PSEU</name>
<dbReference type="PANTHER" id="PTHR33495">
    <property type="entry name" value="ANTI-SIGMA FACTOR ANTAGONIST TM_1081-RELATED-RELATED"/>
    <property type="match status" value="1"/>
</dbReference>
<gene>
    <name evidence="4" type="ORF">JOF56_007011</name>
</gene>
<dbReference type="CDD" id="cd07043">
    <property type="entry name" value="STAS_anti-anti-sigma_factors"/>
    <property type="match status" value="1"/>
</dbReference>
<dbReference type="Gene3D" id="3.30.750.24">
    <property type="entry name" value="STAS domain"/>
    <property type="match status" value="1"/>
</dbReference>
<evidence type="ECO:0000313" key="4">
    <source>
        <dbReference type="EMBL" id="MBP2326626.1"/>
    </source>
</evidence>
<evidence type="ECO:0000256" key="1">
    <source>
        <dbReference type="ARBA" id="ARBA00009013"/>
    </source>
</evidence>
<keyword evidence="5" id="KW-1185">Reference proteome</keyword>
<evidence type="ECO:0000313" key="5">
    <source>
        <dbReference type="Proteomes" id="UP001519332"/>
    </source>
</evidence>
<organism evidence="4 5">
    <name type="scientific">Kibdelosporangium banguiense</name>
    <dbReference type="NCBI Taxonomy" id="1365924"/>
    <lineage>
        <taxon>Bacteria</taxon>
        <taxon>Bacillati</taxon>
        <taxon>Actinomycetota</taxon>
        <taxon>Actinomycetes</taxon>
        <taxon>Pseudonocardiales</taxon>
        <taxon>Pseudonocardiaceae</taxon>
        <taxon>Kibdelosporangium</taxon>
    </lineage>
</organism>
<dbReference type="PANTHER" id="PTHR33495:SF2">
    <property type="entry name" value="ANTI-SIGMA FACTOR ANTAGONIST TM_1081-RELATED"/>
    <property type="match status" value="1"/>
</dbReference>
<dbReference type="InterPro" id="IPR002645">
    <property type="entry name" value="STAS_dom"/>
</dbReference>
<feature type="domain" description="STAS" evidence="3">
    <location>
        <begin position="10"/>
        <end position="118"/>
    </location>
</feature>
<protein>
    <recommendedName>
        <fullName evidence="2">Anti-sigma factor antagonist</fullName>
    </recommendedName>
</protein>
<dbReference type="EMBL" id="JAGINW010000001">
    <property type="protein sequence ID" value="MBP2326626.1"/>
    <property type="molecule type" value="Genomic_DNA"/>
</dbReference>
<sequence>MTEHEMDEPIRCQVEQRGHTVIVSVTGAIDLASQATFAETVRDALRRGTSSVVIDLAGVTFLASPGLAVLVDAHEDAMRTNKDLQVAVGNEIVGRSIELTGLAQILSLVPDVRTALGD</sequence>
<dbReference type="Pfam" id="PF01740">
    <property type="entry name" value="STAS"/>
    <property type="match status" value="1"/>
</dbReference>
<dbReference type="PROSITE" id="PS50801">
    <property type="entry name" value="STAS"/>
    <property type="match status" value="1"/>
</dbReference>
<accession>A0ABS4TQD8</accession>
<dbReference type="InterPro" id="IPR036513">
    <property type="entry name" value="STAS_dom_sf"/>
</dbReference>
<reference evidence="4 5" key="1">
    <citation type="submission" date="2021-03" db="EMBL/GenBank/DDBJ databases">
        <title>Sequencing the genomes of 1000 actinobacteria strains.</title>
        <authorList>
            <person name="Klenk H.-P."/>
        </authorList>
    </citation>
    <scope>NUCLEOTIDE SEQUENCE [LARGE SCALE GENOMIC DNA]</scope>
    <source>
        <strain evidence="4 5">DSM 46670</strain>
    </source>
</reference>
<dbReference type="NCBIfam" id="TIGR00377">
    <property type="entry name" value="ant_ant_sig"/>
    <property type="match status" value="1"/>
</dbReference>
<comment type="caution">
    <text evidence="4">The sequence shown here is derived from an EMBL/GenBank/DDBJ whole genome shotgun (WGS) entry which is preliminary data.</text>
</comment>
<comment type="similarity">
    <text evidence="1 2">Belongs to the anti-sigma-factor antagonist family.</text>
</comment>